<accession>A0AAW1MQ65</accession>
<dbReference type="Proteomes" id="UP001458880">
    <property type="component" value="Unassembled WGS sequence"/>
</dbReference>
<evidence type="ECO:0000313" key="1">
    <source>
        <dbReference type="EMBL" id="KAK9747417.1"/>
    </source>
</evidence>
<dbReference type="AlphaFoldDB" id="A0AAW1MQ65"/>
<keyword evidence="2" id="KW-1185">Reference proteome</keyword>
<gene>
    <name evidence="1" type="ORF">QE152_g5362</name>
</gene>
<reference evidence="1 2" key="1">
    <citation type="journal article" date="2024" name="BMC Genomics">
        <title>De novo assembly and annotation of Popillia japonica's genome with initial clues to its potential as an invasive pest.</title>
        <authorList>
            <person name="Cucini C."/>
            <person name="Boschi S."/>
            <person name="Funari R."/>
            <person name="Cardaioli E."/>
            <person name="Iannotti N."/>
            <person name="Marturano G."/>
            <person name="Paoli F."/>
            <person name="Bruttini M."/>
            <person name="Carapelli A."/>
            <person name="Frati F."/>
            <person name="Nardi F."/>
        </authorList>
    </citation>
    <scope>NUCLEOTIDE SEQUENCE [LARGE SCALE GENOMIC DNA]</scope>
    <source>
        <strain evidence="1">DMR45628</strain>
    </source>
</reference>
<sequence length="157" mass="17222">MYNCLHNKTILTNVSTQTDKRLNCERTAQCDGLLEREAFATAVNVEVQVGLPTSDESRDCGLSITNPVVNGVNVDFASNPSVSPPNPCEETPIDDICMKQTNCTAKLTNPNSSDTDITKRILVLGDRNMRYVTGLFRSSAQHNKVASCKGCCQLFYI</sequence>
<protein>
    <submittedName>
        <fullName evidence="1">Uncharacterized protein</fullName>
    </submittedName>
</protein>
<dbReference type="EMBL" id="JASPKY010000031">
    <property type="protein sequence ID" value="KAK9747417.1"/>
    <property type="molecule type" value="Genomic_DNA"/>
</dbReference>
<proteinExistence type="predicted"/>
<comment type="caution">
    <text evidence="1">The sequence shown here is derived from an EMBL/GenBank/DDBJ whole genome shotgun (WGS) entry which is preliminary data.</text>
</comment>
<name>A0AAW1MQ65_POPJA</name>
<organism evidence="1 2">
    <name type="scientific">Popillia japonica</name>
    <name type="common">Japanese beetle</name>
    <dbReference type="NCBI Taxonomy" id="7064"/>
    <lineage>
        <taxon>Eukaryota</taxon>
        <taxon>Metazoa</taxon>
        <taxon>Ecdysozoa</taxon>
        <taxon>Arthropoda</taxon>
        <taxon>Hexapoda</taxon>
        <taxon>Insecta</taxon>
        <taxon>Pterygota</taxon>
        <taxon>Neoptera</taxon>
        <taxon>Endopterygota</taxon>
        <taxon>Coleoptera</taxon>
        <taxon>Polyphaga</taxon>
        <taxon>Scarabaeiformia</taxon>
        <taxon>Scarabaeidae</taxon>
        <taxon>Rutelinae</taxon>
        <taxon>Popillia</taxon>
    </lineage>
</organism>
<evidence type="ECO:0000313" key="2">
    <source>
        <dbReference type="Proteomes" id="UP001458880"/>
    </source>
</evidence>